<reference evidence="1" key="1">
    <citation type="submission" date="2019-08" db="EMBL/GenBank/DDBJ databases">
        <authorList>
            <person name="Kucharzyk K."/>
            <person name="Murdoch R.W."/>
            <person name="Higgins S."/>
            <person name="Loffler F."/>
        </authorList>
    </citation>
    <scope>NUCLEOTIDE SEQUENCE</scope>
</reference>
<protein>
    <submittedName>
        <fullName evidence="1">Uncharacterized protein</fullName>
    </submittedName>
</protein>
<gene>
    <name evidence="1" type="ORF">SDC9_151300</name>
</gene>
<sequence>MDSTQGAVPVVIPDQAVKISDPPRFAGTQESTRLRGLRKGKTRFTFGDLRPADVGIRTGTILKRQYAPLRIQLDDGGAGIAPILYDPAGTKIPQGTFSGSGKQSRTAIITFL</sequence>
<comment type="caution">
    <text evidence="1">The sequence shown here is derived from an EMBL/GenBank/DDBJ whole genome shotgun (WGS) entry which is preliminary data.</text>
</comment>
<organism evidence="1">
    <name type="scientific">bioreactor metagenome</name>
    <dbReference type="NCBI Taxonomy" id="1076179"/>
    <lineage>
        <taxon>unclassified sequences</taxon>
        <taxon>metagenomes</taxon>
        <taxon>ecological metagenomes</taxon>
    </lineage>
</organism>
<accession>A0A645EU90</accession>
<name>A0A645EU90_9ZZZZ</name>
<dbReference type="EMBL" id="VSSQ01049993">
    <property type="protein sequence ID" value="MPN04064.1"/>
    <property type="molecule type" value="Genomic_DNA"/>
</dbReference>
<evidence type="ECO:0000313" key="1">
    <source>
        <dbReference type="EMBL" id="MPN04064.1"/>
    </source>
</evidence>
<proteinExistence type="predicted"/>
<dbReference type="AlphaFoldDB" id="A0A645EU90"/>